<dbReference type="GO" id="GO:0044281">
    <property type="term" value="P:small molecule metabolic process"/>
    <property type="evidence" value="ECO:0007669"/>
    <property type="project" value="UniProtKB-ARBA"/>
</dbReference>
<evidence type="ECO:0000256" key="1">
    <source>
        <dbReference type="ARBA" id="ARBA00001946"/>
    </source>
</evidence>
<comment type="caution">
    <text evidence="5">The sequence shown here is derived from an EMBL/GenBank/DDBJ whole genome shotgun (WGS) entry which is preliminary data.</text>
</comment>
<dbReference type="SUPFAM" id="SSF56784">
    <property type="entry name" value="HAD-like"/>
    <property type="match status" value="1"/>
</dbReference>
<name>A0A7X2ZCL3_9BACL</name>
<evidence type="ECO:0000256" key="3">
    <source>
        <dbReference type="ARBA" id="ARBA00022801"/>
    </source>
</evidence>
<dbReference type="InterPro" id="IPR006439">
    <property type="entry name" value="HAD-SF_hydro_IA"/>
</dbReference>
<dbReference type="Gene3D" id="3.40.50.1000">
    <property type="entry name" value="HAD superfamily/HAD-like"/>
    <property type="match status" value="1"/>
</dbReference>
<dbReference type="EMBL" id="WNZX01000015">
    <property type="protein sequence ID" value="MUG72495.1"/>
    <property type="molecule type" value="Genomic_DNA"/>
</dbReference>
<reference evidence="5 6" key="1">
    <citation type="submission" date="2019-11" db="EMBL/GenBank/DDBJ databases">
        <title>Draft genome sequences of five Paenibacillus species of dairy origin.</title>
        <authorList>
            <person name="Olajide A.M."/>
            <person name="Chen S."/>
            <person name="Lapointe G."/>
        </authorList>
    </citation>
    <scope>NUCLEOTIDE SEQUENCE [LARGE SCALE GENOMIC DNA]</scope>
    <source>
        <strain evidence="5 6">2CS3</strain>
    </source>
</reference>
<gene>
    <name evidence="5" type="ORF">GNP93_17645</name>
</gene>
<dbReference type="Proteomes" id="UP000450917">
    <property type="component" value="Unassembled WGS sequence"/>
</dbReference>
<dbReference type="Gene3D" id="1.10.150.520">
    <property type="match status" value="1"/>
</dbReference>
<dbReference type="AlphaFoldDB" id="A0A7X2ZCL3"/>
<keyword evidence="2" id="KW-0479">Metal-binding</keyword>
<sequence>MTVVVFDLDDTLYKELTFVESGFKAVSFDLHNRFGLKPEETFQTMWLELQRHGRGKVFNCVLARYGLETKGNILHCLNIYRMHRPDISLYDDARRCLEELKAYPMYIVTDGNKLVQQSKLQALGLYDHEFIRHCYITRRYGIKNEKPSPHCFMKICEREQVDPKDVVYIGDNPNKDFVGIKPLGFRTVRIIRGAFSELIKPNDYEAEHQIESLDELANLLGLNAYKDPFAC</sequence>
<dbReference type="SFLD" id="SFLDS00003">
    <property type="entry name" value="Haloacid_Dehalogenase"/>
    <property type="match status" value="1"/>
</dbReference>
<dbReference type="Pfam" id="PF00702">
    <property type="entry name" value="Hydrolase"/>
    <property type="match status" value="1"/>
</dbReference>
<dbReference type="InterPro" id="IPR023214">
    <property type="entry name" value="HAD_sf"/>
</dbReference>
<dbReference type="NCBIfam" id="TIGR01549">
    <property type="entry name" value="HAD-SF-IA-v1"/>
    <property type="match status" value="1"/>
</dbReference>
<comment type="cofactor">
    <cofactor evidence="1">
        <name>Mg(2+)</name>
        <dbReference type="ChEBI" id="CHEBI:18420"/>
    </cofactor>
</comment>
<proteinExistence type="predicted"/>
<evidence type="ECO:0000313" key="5">
    <source>
        <dbReference type="EMBL" id="MUG72495.1"/>
    </source>
</evidence>
<dbReference type="SFLD" id="SFLDG01129">
    <property type="entry name" value="C1.5:_HAD__Beta-PGM__Phosphata"/>
    <property type="match status" value="1"/>
</dbReference>
<dbReference type="InterPro" id="IPR051400">
    <property type="entry name" value="HAD-like_hydrolase"/>
</dbReference>
<dbReference type="GO" id="GO:0016791">
    <property type="term" value="F:phosphatase activity"/>
    <property type="evidence" value="ECO:0007669"/>
    <property type="project" value="TreeGrafter"/>
</dbReference>
<accession>A0A7X2ZCL3</accession>
<keyword evidence="6" id="KW-1185">Reference proteome</keyword>
<dbReference type="PANTHER" id="PTHR46470">
    <property type="entry name" value="N-ACYLNEURAMINATE-9-PHOSPHATASE"/>
    <property type="match status" value="1"/>
</dbReference>
<evidence type="ECO:0000256" key="4">
    <source>
        <dbReference type="ARBA" id="ARBA00022842"/>
    </source>
</evidence>
<dbReference type="GO" id="GO:0046872">
    <property type="term" value="F:metal ion binding"/>
    <property type="evidence" value="ECO:0007669"/>
    <property type="project" value="UniProtKB-KW"/>
</dbReference>
<dbReference type="InterPro" id="IPR036412">
    <property type="entry name" value="HAD-like_sf"/>
</dbReference>
<keyword evidence="3 5" id="KW-0378">Hydrolase</keyword>
<keyword evidence="4" id="KW-0460">Magnesium</keyword>
<organism evidence="5 6">
    <name type="scientific">Paenibacillus validus</name>
    <dbReference type="NCBI Taxonomy" id="44253"/>
    <lineage>
        <taxon>Bacteria</taxon>
        <taxon>Bacillati</taxon>
        <taxon>Bacillota</taxon>
        <taxon>Bacilli</taxon>
        <taxon>Bacillales</taxon>
        <taxon>Paenibacillaceae</taxon>
        <taxon>Paenibacillus</taxon>
    </lineage>
</organism>
<evidence type="ECO:0000313" key="6">
    <source>
        <dbReference type="Proteomes" id="UP000450917"/>
    </source>
</evidence>
<dbReference type="RefSeq" id="WP_054797835.1">
    <property type="nucleotide sequence ID" value="NZ_JARTHJ010000070.1"/>
</dbReference>
<evidence type="ECO:0000256" key="2">
    <source>
        <dbReference type="ARBA" id="ARBA00022723"/>
    </source>
</evidence>
<protein>
    <submittedName>
        <fullName evidence="5">HAD-IA family hydrolase</fullName>
    </submittedName>
</protein>
<dbReference type="PANTHER" id="PTHR46470:SF2">
    <property type="entry name" value="GLYCERALDEHYDE 3-PHOSPHATE PHOSPHATASE"/>
    <property type="match status" value="1"/>
</dbReference>